<evidence type="ECO:0000313" key="1">
    <source>
        <dbReference type="EMBL" id="ABB82954.1"/>
    </source>
</evidence>
<reference evidence="1" key="1">
    <citation type="journal article" date="2006" name="Nature">
        <title>Proteorhodopsin lateral gene transfer between marine planktonic Bacteria and Archaea.</title>
        <authorList>
            <person name="Frigaard N.U."/>
            <person name="Martinez A."/>
            <person name="Mincer T.J."/>
            <person name="DeLong E.F."/>
        </authorList>
    </citation>
    <scope>NUCLEOTIDE SEQUENCE</scope>
</reference>
<accession>Q2Q0H6</accession>
<sequence>MPFASTRRIDFPLVDIAGIVYYPHYWDLAHRCFEESWETTCNMQYQEVLYDKKIALPLIHSEAQFHHPLRYGDFASCSIKVIKIGTTSITWHYEIENQHGILCWNAVQTTVCTSMDAVTEKEPIPDWMKKGLSKILERPYHE</sequence>
<name>Q2Q0H6_9ZZZZ</name>
<dbReference type="Pfam" id="PF13279">
    <property type="entry name" value="4HBT_2"/>
    <property type="match status" value="1"/>
</dbReference>
<dbReference type="Gene3D" id="3.10.129.10">
    <property type="entry name" value="Hotdog Thioesterase"/>
    <property type="match status" value="1"/>
</dbReference>
<dbReference type="SUPFAM" id="SSF54637">
    <property type="entry name" value="Thioesterase/thiol ester dehydrase-isomerase"/>
    <property type="match status" value="1"/>
</dbReference>
<dbReference type="AlphaFoldDB" id="Q2Q0H6"/>
<dbReference type="EMBL" id="DQ257434">
    <property type="protein sequence ID" value="ABB82954.1"/>
    <property type="molecule type" value="Genomic_DNA"/>
</dbReference>
<protein>
    <submittedName>
        <fullName evidence="1">Predicted thioesterase</fullName>
    </submittedName>
</protein>
<dbReference type="InterPro" id="IPR029069">
    <property type="entry name" value="HotDog_dom_sf"/>
</dbReference>
<organism evidence="1">
    <name type="scientific">uncultured organism HF70_19B12</name>
    <dbReference type="NCBI Taxonomy" id="357602"/>
    <lineage>
        <taxon>unclassified sequences</taxon>
        <taxon>environmental samples</taxon>
    </lineage>
</organism>
<proteinExistence type="predicted"/>
<dbReference type="CDD" id="cd00586">
    <property type="entry name" value="4HBT"/>
    <property type="match status" value="1"/>
</dbReference>